<dbReference type="GeneID" id="33359285"/>
<dbReference type="AlphaFoldDB" id="A0A1Z1MKA2"/>
<dbReference type="RefSeq" id="YP_009396995.1">
    <property type="nucleotide sequence ID" value="NC_035285.1"/>
</dbReference>
<geneLocation type="chloroplast" evidence="1"/>
<name>A0A1Z1MKA2_SPYFI</name>
<dbReference type="EMBL" id="MF101441">
    <property type="protein sequence ID" value="ARW66181.1"/>
    <property type="molecule type" value="Genomic_DNA"/>
</dbReference>
<accession>A0A1Z1MKA2</accession>
<evidence type="ECO:0000313" key="1">
    <source>
        <dbReference type="EMBL" id="ARW66181.1"/>
    </source>
</evidence>
<sequence length="73" mass="8595">MISDINQMFWEKYFMQSLDLNNYYNCINDFNDINEVSVDIETGWSSACLDETIDYYINCNASITQNKENSVEN</sequence>
<keyword evidence="1" id="KW-0934">Plastid</keyword>
<keyword evidence="1" id="KW-0150">Chloroplast</keyword>
<organism evidence="1">
    <name type="scientific">Spyridia filamentosa</name>
    <name type="common">Red alga</name>
    <name type="synonym">Fucus filamentosus</name>
    <dbReference type="NCBI Taxonomy" id="196632"/>
    <lineage>
        <taxon>Eukaryota</taxon>
        <taxon>Rhodophyta</taxon>
        <taxon>Florideophyceae</taxon>
        <taxon>Rhodymeniophycidae</taxon>
        <taxon>Ceramiales</taxon>
        <taxon>Spyridiaceae</taxon>
        <taxon>Spyridia</taxon>
    </lineage>
</organism>
<reference evidence="1" key="1">
    <citation type="journal article" date="2017" name="J. Phycol.">
        <title>Analysis of chloroplast genomes and a supermatrix inform reclassification of the Rhodomelaceae (Rhodophyta).</title>
        <authorList>
            <person name="Diaz-Tapia P."/>
            <person name="Maggs C.A."/>
            <person name="West J.A."/>
            <person name="Verbruggen H."/>
        </authorList>
    </citation>
    <scope>NUCLEOTIDE SEQUENCE</scope>
    <source>
        <strain evidence="1">PD1020</strain>
    </source>
</reference>
<gene>
    <name evidence="1" type="primary">ConsOrf1</name>
</gene>
<proteinExistence type="predicted"/>
<protein>
    <submittedName>
        <fullName evidence="1">Uncharacterized protein</fullName>
    </submittedName>
</protein>